<dbReference type="Proteomes" id="UP000001062">
    <property type="component" value="Chromosome"/>
</dbReference>
<name>F2K3M9_MARM1</name>
<dbReference type="PANTHER" id="PTHR47505:SF1">
    <property type="entry name" value="DNA UTILIZATION PROTEIN YHGH"/>
    <property type="match status" value="1"/>
</dbReference>
<dbReference type="InterPro" id="IPR000836">
    <property type="entry name" value="PRTase_dom"/>
</dbReference>
<comment type="similarity">
    <text evidence="1">Belongs to the ComF/GntX family.</text>
</comment>
<evidence type="ECO:0000313" key="3">
    <source>
        <dbReference type="Proteomes" id="UP000001062"/>
    </source>
</evidence>
<dbReference type="PATRIC" id="fig|717774.3.peg.3345"/>
<dbReference type="EMBL" id="CP002583">
    <property type="protein sequence ID" value="ADZ92468.1"/>
    <property type="molecule type" value="Genomic_DNA"/>
</dbReference>
<organism evidence="2 3">
    <name type="scientific">Marinomonas mediterranea (strain ATCC 700492 / JCM 21426 / NBRC 103028 / MMB-1)</name>
    <dbReference type="NCBI Taxonomy" id="717774"/>
    <lineage>
        <taxon>Bacteria</taxon>
        <taxon>Pseudomonadati</taxon>
        <taxon>Pseudomonadota</taxon>
        <taxon>Gammaproteobacteria</taxon>
        <taxon>Oceanospirillales</taxon>
        <taxon>Oceanospirillaceae</taxon>
        <taxon>Marinomonas</taxon>
    </lineage>
</organism>
<dbReference type="HOGENOM" id="CLU_054549_0_1_6"/>
<keyword evidence="2" id="KW-0808">Transferase</keyword>
<keyword evidence="2" id="KW-0328">Glycosyltransferase</keyword>
<dbReference type="AlphaFoldDB" id="F2K3M9"/>
<dbReference type="InterPro" id="IPR051910">
    <property type="entry name" value="ComF/GntX_DNA_util-trans"/>
</dbReference>
<dbReference type="InterPro" id="IPR029057">
    <property type="entry name" value="PRTase-like"/>
</dbReference>
<evidence type="ECO:0000313" key="2">
    <source>
        <dbReference type="EMBL" id="ADZ92468.1"/>
    </source>
</evidence>
<dbReference type="CDD" id="cd06223">
    <property type="entry name" value="PRTases_typeI"/>
    <property type="match status" value="1"/>
</dbReference>
<dbReference type="KEGG" id="mme:Marme_3252"/>
<accession>F2K3M9</accession>
<dbReference type="SUPFAM" id="SSF53271">
    <property type="entry name" value="PRTase-like"/>
    <property type="match status" value="1"/>
</dbReference>
<gene>
    <name evidence="2" type="ordered locus">Marme_3252</name>
</gene>
<dbReference type="GO" id="GO:0016757">
    <property type="term" value="F:glycosyltransferase activity"/>
    <property type="evidence" value="ECO:0007669"/>
    <property type="project" value="UniProtKB-KW"/>
</dbReference>
<evidence type="ECO:0000256" key="1">
    <source>
        <dbReference type="ARBA" id="ARBA00008007"/>
    </source>
</evidence>
<keyword evidence="3" id="KW-1185">Reference proteome</keyword>
<dbReference type="STRING" id="717774.Marme_3252"/>
<proteinExistence type="inferred from homology"/>
<sequence length="243" mass="27921">MDWSHLSTRLFTKIYYRSLIKQCYLCKQPSSSSLCNWCLPLLNTNQARCKGCGIAGKFPYLCGDCQSTTRPWKSCIVATDYEKINRHLIRAAKFHDNNYNFRIYCDLLAQKVIQHYKHDIPSLWVTVPSHIKRIRERGKCSNDVLYRTLKQSVYHISKRERPIQRVHLTKVEHTAPQHRQKRSKRLTIPTSLFKFAGTLSGHVVLIDDVMTTGATLEACTKTLLKAGASSVDVWVIARTPPSL</sequence>
<protein>
    <submittedName>
        <fullName evidence="2">Phosphoribosyltransferase</fullName>
    </submittedName>
</protein>
<dbReference type="eggNOG" id="COG1040">
    <property type="taxonomic scope" value="Bacteria"/>
</dbReference>
<dbReference type="Gene3D" id="3.40.50.2020">
    <property type="match status" value="1"/>
</dbReference>
<reference evidence="2 3" key="1">
    <citation type="journal article" date="2012" name="Stand. Genomic Sci.">
        <title>Complete genome sequence of the melanogenic marine bacterium Marinomonas mediterranea type strain (MMB-1(T)).</title>
        <authorList>
            <person name="Lucas-Elio P."/>
            <person name="Goodwin L."/>
            <person name="Woyke T."/>
            <person name="Pitluck S."/>
            <person name="Nolan M."/>
            <person name="Kyrpides N.C."/>
            <person name="Detter J.C."/>
            <person name="Copeland A."/>
            <person name="Teshima H."/>
            <person name="Bruce D."/>
            <person name="Detter C."/>
            <person name="Tapia R."/>
            <person name="Han S."/>
            <person name="Land M.L."/>
            <person name="Ivanova N."/>
            <person name="Mikhailova N."/>
            <person name="Johnston A.W."/>
            <person name="Sanchez-Amat A."/>
        </authorList>
    </citation>
    <scope>NUCLEOTIDE SEQUENCE [LARGE SCALE GENOMIC DNA]</scope>
    <source>
        <strain evidence="3">ATCC 700492 / JCM 21426 / NBRC 103028 / MMB-1</strain>
    </source>
</reference>
<dbReference type="PANTHER" id="PTHR47505">
    <property type="entry name" value="DNA UTILIZATION PROTEIN YHGH"/>
    <property type="match status" value="1"/>
</dbReference>